<dbReference type="CDD" id="cd08829">
    <property type="entry name" value="SPFH_paraslipin"/>
    <property type="match status" value="1"/>
</dbReference>
<evidence type="ECO:0000313" key="4">
    <source>
        <dbReference type="EMBL" id="ACC97918.1"/>
    </source>
</evidence>
<dbReference type="InterPro" id="IPR050710">
    <property type="entry name" value="Band7/mec-2_domain"/>
</dbReference>
<name>B2KB96_ELUMP</name>
<dbReference type="InterPro" id="IPR001107">
    <property type="entry name" value="Band_7"/>
</dbReference>
<dbReference type="AlphaFoldDB" id="B2KB96"/>
<dbReference type="GO" id="GO:0098552">
    <property type="term" value="C:side of membrane"/>
    <property type="evidence" value="ECO:0007669"/>
    <property type="project" value="UniProtKB-ARBA"/>
</dbReference>
<dbReference type="InterPro" id="IPR036013">
    <property type="entry name" value="Band_7/SPFH_dom_sf"/>
</dbReference>
<accession>B2KB96</accession>
<dbReference type="PANTHER" id="PTHR43327">
    <property type="entry name" value="STOMATIN-LIKE PROTEIN 2, MITOCHONDRIAL"/>
    <property type="match status" value="1"/>
</dbReference>
<proteinExistence type="inferred from homology"/>
<gene>
    <name evidence="4" type="ordered locus">Emin_0360</name>
</gene>
<dbReference type="HOGENOM" id="CLU_024949_2_2_0"/>
<dbReference type="Pfam" id="PF01145">
    <property type="entry name" value="Band_7"/>
    <property type="match status" value="1"/>
</dbReference>
<dbReference type="KEGG" id="emi:Emin_0360"/>
<dbReference type="Proteomes" id="UP000001029">
    <property type="component" value="Chromosome"/>
</dbReference>
<dbReference type="GO" id="GO:0005886">
    <property type="term" value="C:plasma membrane"/>
    <property type="evidence" value="ECO:0007669"/>
    <property type="project" value="UniProtKB-ARBA"/>
</dbReference>
<comment type="similarity">
    <text evidence="2">Belongs to the band 7/mec-2 family.</text>
</comment>
<keyword evidence="5" id="KW-1185">Reference proteome</keyword>
<dbReference type="SMART" id="SM00244">
    <property type="entry name" value="PHB"/>
    <property type="match status" value="1"/>
</dbReference>
<evidence type="ECO:0000259" key="3">
    <source>
        <dbReference type="SMART" id="SM00244"/>
    </source>
</evidence>
<dbReference type="OrthoDB" id="9809197at2"/>
<dbReference type="EMBL" id="CP001055">
    <property type="protein sequence ID" value="ACC97918.1"/>
    <property type="molecule type" value="Genomic_DNA"/>
</dbReference>
<protein>
    <submittedName>
        <fullName evidence="4">Chaperone DnaJ domain protein</fullName>
    </submittedName>
</protein>
<evidence type="ECO:0000313" key="5">
    <source>
        <dbReference type="Proteomes" id="UP000001029"/>
    </source>
</evidence>
<sequence length="327" mass="36648">MGLLILALILIAFGVMLLSKGIRIIQQAEVMVIERLGKYHATLTSGINFIVPFFDNPRRIDWKRSAEIGGRQVSYTEMLERIDMRETVYDFPRQSVITRDNVSIEINALIYFQVTDPLRVVYEITSLPVAIEKLTQTTLRNVIGELDLDQTLTSRETINSKLRHILDDASNKWGVKVNRVELQDIIPPREIKEAMEKQMRAERDKRAAILEAEGLKQAQILKAEGFKEAEIKRAEGSRQALILEADGQAQAKIRVAEAEATAVKTISDTVAQYSNPANYLISLKYIEALTTMTEGKDNKLVYMPFEATGVLGAVGAVRDLISGNGKK</sequence>
<dbReference type="SUPFAM" id="SSF117892">
    <property type="entry name" value="Band 7/SPFH domain"/>
    <property type="match status" value="1"/>
</dbReference>
<reference evidence="4 5" key="1">
    <citation type="journal article" date="2009" name="Appl. Environ. Microbiol.">
        <title>Genomic analysis of 'Elusimicrobium minutum,' the first cultivated representative of the phylum 'Elusimicrobia' (formerly termite group 1).</title>
        <authorList>
            <person name="Herlemann D.P.R."/>
            <person name="Geissinger O."/>
            <person name="Ikeda-Ohtsubo W."/>
            <person name="Kunin V."/>
            <person name="Sun H."/>
            <person name="Lapidus A."/>
            <person name="Hugenholtz P."/>
            <person name="Brune A."/>
        </authorList>
    </citation>
    <scope>NUCLEOTIDE SEQUENCE [LARGE SCALE GENOMIC DNA]</scope>
    <source>
        <strain evidence="4 5">Pei191</strain>
    </source>
</reference>
<dbReference type="STRING" id="445932.Emin_0360"/>
<dbReference type="Gene3D" id="3.30.479.30">
    <property type="entry name" value="Band 7 domain"/>
    <property type="match status" value="1"/>
</dbReference>
<evidence type="ECO:0000256" key="1">
    <source>
        <dbReference type="ARBA" id="ARBA00004167"/>
    </source>
</evidence>
<dbReference type="RefSeq" id="WP_012414533.1">
    <property type="nucleotide sequence ID" value="NC_010644.1"/>
</dbReference>
<dbReference type="FunFam" id="3.30.479.30:FF:000004">
    <property type="entry name" value="Putative membrane protease family, stomatin"/>
    <property type="match status" value="1"/>
</dbReference>
<comment type="subcellular location">
    <subcellularLocation>
        <location evidence="1">Membrane</location>
        <topology evidence="1">Single-pass membrane protein</topology>
    </subcellularLocation>
</comment>
<dbReference type="PANTHER" id="PTHR43327:SF10">
    <property type="entry name" value="STOMATIN-LIKE PROTEIN 2, MITOCHONDRIAL"/>
    <property type="match status" value="1"/>
</dbReference>
<feature type="domain" description="Band 7" evidence="3">
    <location>
        <begin position="20"/>
        <end position="199"/>
    </location>
</feature>
<evidence type="ECO:0000256" key="2">
    <source>
        <dbReference type="ARBA" id="ARBA00008164"/>
    </source>
</evidence>
<organism evidence="4 5">
    <name type="scientific">Elusimicrobium minutum (strain Pei191)</name>
    <dbReference type="NCBI Taxonomy" id="445932"/>
    <lineage>
        <taxon>Bacteria</taxon>
        <taxon>Pseudomonadati</taxon>
        <taxon>Elusimicrobiota</taxon>
        <taxon>Elusimicrobia</taxon>
        <taxon>Elusimicrobiales</taxon>
        <taxon>Elusimicrobiaceae</taxon>
        <taxon>Elusimicrobium</taxon>
    </lineage>
</organism>